<dbReference type="Proteomes" id="UP001141327">
    <property type="component" value="Unassembled WGS sequence"/>
</dbReference>
<evidence type="ECO:0000259" key="9">
    <source>
        <dbReference type="PROSITE" id="PS50059"/>
    </source>
</evidence>
<evidence type="ECO:0000256" key="8">
    <source>
        <dbReference type="SAM" id="MobiDB-lite"/>
    </source>
</evidence>
<keyword evidence="3" id="KW-0677">Repeat</keyword>
<comment type="caution">
    <text evidence="10">The sequence shown here is derived from an EMBL/GenBank/DDBJ whole genome shotgun (WGS) entry which is preliminary data.</text>
</comment>
<dbReference type="Gene3D" id="1.25.40.10">
    <property type="entry name" value="Tetratricopeptide repeat domain"/>
    <property type="match status" value="1"/>
</dbReference>
<feature type="region of interest" description="Disordered" evidence="8">
    <location>
        <begin position="351"/>
        <end position="385"/>
    </location>
</feature>
<evidence type="ECO:0000256" key="4">
    <source>
        <dbReference type="ARBA" id="ARBA00022803"/>
    </source>
</evidence>
<evidence type="ECO:0000256" key="7">
    <source>
        <dbReference type="PROSITE-ProRule" id="PRU00277"/>
    </source>
</evidence>
<dbReference type="GO" id="GO:0016853">
    <property type="term" value="F:isomerase activity"/>
    <property type="evidence" value="ECO:0007669"/>
    <property type="project" value="UniProtKB-KW"/>
</dbReference>
<dbReference type="EC" id="5.2.1.8" evidence="2 7"/>
<dbReference type="PROSITE" id="PS50059">
    <property type="entry name" value="FKBP_PPIASE"/>
    <property type="match status" value="1"/>
</dbReference>
<dbReference type="InterPro" id="IPR001179">
    <property type="entry name" value="PPIase_FKBP_dom"/>
</dbReference>
<evidence type="ECO:0000256" key="5">
    <source>
        <dbReference type="ARBA" id="ARBA00023110"/>
    </source>
</evidence>
<evidence type="ECO:0000256" key="6">
    <source>
        <dbReference type="ARBA" id="ARBA00023235"/>
    </source>
</evidence>
<feature type="region of interest" description="Disordered" evidence="8">
    <location>
        <begin position="308"/>
        <end position="330"/>
    </location>
</feature>
<dbReference type="InterPro" id="IPR046357">
    <property type="entry name" value="PPIase_dom_sf"/>
</dbReference>
<dbReference type="InterPro" id="IPR011990">
    <property type="entry name" value="TPR-like_helical_dom_sf"/>
</dbReference>
<dbReference type="SUPFAM" id="SSF48452">
    <property type="entry name" value="TPR-like"/>
    <property type="match status" value="1"/>
</dbReference>
<protein>
    <recommendedName>
        <fullName evidence="2 7">peptidylprolyl isomerase</fullName>
        <ecNumber evidence="2 7">5.2.1.8</ecNumber>
    </recommendedName>
</protein>
<evidence type="ECO:0000256" key="1">
    <source>
        <dbReference type="ARBA" id="ARBA00000971"/>
    </source>
</evidence>
<keyword evidence="5 7" id="KW-0697">Rotamase</keyword>
<dbReference type="Gene3D" id="3.10.50.40">
    <property type="match status" value="1"/>
</dbReference>
<keyword evidence="6 7" id="KW-0413">Isomerase</keyword>
<evidence type="ECO:0000256" key="3">
    <source>
        <dbReference type="ARBA" id="ARBA00022737"/>
    </source>
</evidence>
<sequence>MSSEQAAPVPGAAISLAPDDAVMKEILREGKGPLPTPLSTVSVHYVGTLLNGTKFDSSRDRGTQFTFKLGAQQVIKGWDVGVASMHVGELARFTIKPDYAYGDAAQASIPANSTLVFEVELFSFETLPETPAQKLQFGLDHKQSGNELVKQGAFAEALGHYKKAIDTRAQHRDLVVQLRLNMALCHLKVGQPASAVEMCTKVGPPPPPAAAPTNPATSRPVCLRTLARPQVLEGEPNNAKALYRRACAHHAVQDFDLARRDLVAAAKLAPADRAIREEYAKVQQDQSAAERKARSAYSGLFSRITLTDDIPAPTHSEGPHECGCGHDHHHEEHEEHEEQCGCGHDHHHEEHHHEEHHHEEHEEHEEHCGCGHDHEEHHHEEGHTH</sequence>
<comment type="catalytic activity">
    <reaction evidence="1 7">
        <text>[protein]-peptidylproline (omega=180) = [protein]-peptidylproline (omega=0)</text>
        <dbReference type="Rhea" id="RHEA:16237"/>
        <dbReference type="Rhea" id="RHEA-COMP:10747"/>
        <dbReference type="Rhea" id="RHEA-COMP:10748"/>
        <dbReference type="ChEBI" id="CHEBI:83833"/>
        <dbReference type="ChEBI" id="CHEBI:83834"/>
        <dbReference type="EC" id="5.2.1.8"/>
    </reaction>
</comment>
<feature type="domain" description="PPIase FKBP-type" evidence="9">
    <location>
        <begin position="38"/>
        <end position="125"/>
    </location>
</feature>
<name>A0ABQ8UNC5_9EUKA</name>
<dbReference type="SMART" id="SM00028">
    <property type="entry name" value="TPR"/>
    <property type="match status" value="2"/>
</dbReference>
<dbReference type="InterPro" id="IPR019734">
    <property type="entry name" value="TPR_rpt"/>
</dbReference>
<evidence type="ECO:0000313" key="11">
    <source>
        <dbReference type="Proteomes" id="UP001141327"/>
    </source>
</evidence>
<organism evidence="10 11">
    <name type="scientific">Paratrimastix pyriformis</name>
    <dbReference type="NCBI Taxonomy" id="342808"/>
    <lineage>
        <taxon>Eukaryota</taxon>
        <taxon>Metamonada</taxon>
        <taxon>Preaxostyla</taxon>
        <taxon>Paratrimastigidae</taxon>
        <taxon>Paratrimastix</taxon>
    </lineage>
</organism>
<dbReference type="EMBL" id="JAPMOS010000014">
    <property type="protein sequence ID" value="KAJ4460298.1"/>
    <property type="molecule type" value="Genomic_DNA"/>
</dbReference>
<reference evidence="10" key="1">
    <citation type="journal article" date="2022" name="bioRxiv">
        <title>Genomics of Preaxostyla Flagellates Illuminates Evolutionary Transitions and the Path Towards Mitochondrial Loss.</title>
        <authorList>
            <person name="Novak L.V.F."/>
            <person name="Treitli S.C."/>
            <person name="Pyrih J."/>
            <person name="Halakuc P."/>
            <person name="Pipaliya S.V."/>
            <person name="Vacek V."/>
            <person name="Brzon O."/>
            <person name="Soukal P."/>
            <person name="Eme L."/>
            <person name="Dacks J.B."/>
            <person name="Karnkowska A."/>
            <person name="Elias M."/>
            <person name="Hampl V."/>
        </authorList>
    </citation>
    <scope>NUCLEOTIDE SEQUENCE</scope>
    <source>
        <strain evidence="10">RCP-MX</strain>
    </source>
</reference>
<dbReference type="PANTHER" id="PTHR46512">
    <property type="entry name" value="PEPTIDYLPROLYL ISOMERASE"/>
    <property type="match status" value="1"/>
</dbReference>
<evidence type="ECO:0000313" key="10">
    <source>
        <dbReference type="EMBL" id="KAJ4460298.1"/>
    </source>
</evidence>
<feature type="compositionally biased region" description="Basic and acidic residues" evidence="8">
    <location>
        <begin position="317"/>
        <end position="330"/>
    </location>
</feature>
<evidence type="ECO:0000256" key="2">
    <source>
        <dbReference type="ARBA" id="ARBA00013194"/>
    </source>
</evidence>
<accession>A0ABQ8UNC5</accession>
<dbReference type="PANTHER" id="PTHR46512:SF9">
    <property type="entry name" value="PEPTIDYLPROLYL ISOMERASE"/>
    <property type="match status" value="1"/>
</dbReference>
<keyword evidence="4" id="KW-0802">TPR repeat</keyword>
<dbReference type="SUPFAM" id="SSF54534">
    <property type="entry name" value="FKBP-like"/>
    <property type="match status" value="1"/>
</dbReference>
<dbReference type="Pfam" id="PF00254">
    <property type="entry name" value="FKBP_C"/>
    <property type="match status" value="1"/>
</dbReference>
<proteinExistence type="predicted"/>
<dbReference type="InterPro" id="IPR050754">
    <property type="entry name" value="FKBP4/5/8-like"/>
</dbReference>
<gene>
    <name evidence="10" type="ORF">PAPYR_3706</name>
</gene>
<keyword evidence="11" id="KW-1185">Reference proteome</keyword>